<evidence type="ECO:0000256" key="2">
    <source>
        <dbReference type="SAM" id="MobiDB-lite"/>
    </source>
</evidence>
<feature type="domain" description="RING-type" evidence="3">
    <location>
        <begin position="229"/>
        <end position="279"/>
    </location>
</feature>
<dbReference type="EMBL" id="ML993892">
    <property type="protein sequence ID" value="KAF2203833.1"/>
    <property type="molecule type" value="Genomic_DNA"/>
</dbReference>
<protein>
    <recommendedName>
        <fullName evidence="7">SWIM zinc finger domain protein</fullName>
    </recommendedName>
</protein>
<keyword evidence="1" id="KW-0862">Zinc</keyword>
<dbReference type="PROSITE" id="PS50089">
    <property type="entry name" value="ZF_RING_2"/>
    <property type="match status" value="1"/>
</dbReference>
<feature type="domain" description="SWIM-type" evidence="4">
    <location>
        <begin position="144"/>
        <end position="177"/>
    </location>
</feature>
<evidence type="ECO:0000313" key="6">
    <source>
        <dbReference type="Proteomes" id="UP000799536"/>
    </source>
</evidence>
<dbReference type="Gene3D" id="3.30.40.10">
    <property type="entry name" value="Zinc/RING finger domain, C3HC4 (zinc finger)"/>
    <property type="match status" value="1"/>
</dbReference>
<evidence type="ECO:0000259" key="4">
    <source>
        <dbReference type="PROSITE" id="PS50966"/>
    </source>
</evidence>
<dbReference type="AlphaFoldDB" id="A0A9P4JWI4"/>
<proteinExistence type="predicted"/>
<dbReference type="PANTHER" id="PTHR21540:SF0">
    <property type="entry name" value="PHD FAMILY PROTEIN"/>
    <property type="match status" value="1"/>
</dbReference>
<dbReference type="GO" id="GO:0061630">
    <property type="term" value="F:ubiquitin protein ligase activity"/>
    <property type="evidence" value="ECO:0007669"/>
    <property type="project" value="InterPro"/>
</dbReference>
<evidence type="ECO:0000259" key="3">
    <source>
        <dbReference type="PROSITE" id="PS50089"/>
    </source>
</evidence>
<evidence type="ECO:0000256" key="1">
    <source>
        <dbReference type="PROSITE-ProRule" id="PRU00175"/>
    </source>
</evidence>
<dbReference type="GO" id="GO:0008270">
    <property type="term" value="F:zinc ion binding"/>
    <property type="evidence" value="ECO:0007669"/>
    <property type="project" value="UniProtKB-KW"/>
</dbReference>
<feature type="non-terminal residue" evidence="5">
    <location>
        <position position="329"/>
    </location>
</feature>
<keyword evidence="6" id="KW-1185">Reference proteome</keyword>
<dbReference type="Proteomes" id="UP000799536">
    <property type="component" value="Unassembled WGS sequence"/>
</dbReference>
<evidence type="ECO:0008006" key="7">
    <source>
        <dbReference type="Google" id="ProtNLM"/>
    </source>
</evidence>
<dbReference type="InterPro" id="IPR007527">
    <property type="entry name" value="Znf_SWIM"/>
</dbReference>
<feature type="compositionally biased region" description="Basic and acidic residues" evidence="2">
    <location>
        <begin position="69"/>
        <end position="83"/>
    </location>
</feature>
<feature type="region of interest" description="Disordered" evidence="2">
    <location>
        <begin position="1"/>
        <end position="87"/>
    </location>
</feature>
<reference evidence="5" key="1">
    <citation type="journal article" date="2020" name="Stud. Mycol.">
        <title>101 Dothideomycetes genomes: a test case for predicting lifestyles and emergence of pathogens.</title>
        <authorList>
            <person name="Haridas S."/>
            <person name="Albert R."/>
            <person name="Binder M."/>
            <person name="Bloem J."/>
            <person name="Labutti K."/>
            <person name="Salamov A."/>
            <person name="Andreopoulos B."/>
            <person name="Baker S."/>
            <person name="Barry K."/>
            <person name="Bills G."/>
            <person name="Bluhm B."/>
            <person name="Cannon C."/>
            <person name="Castanera R."/>
            <person name="Culley D."/>
            <person name="Daum C."/>
            <person name="Ezra D."/>
            <person name="Gonzalez J."/>
            <person name="Henrissat B."/>
            <person name="Kuo A."/>
            <person name="Liang C."/>
            <person name="Lipzen A."/>
            <person name="Lutzoni F."/>
            <person name="Magnuson J."/>
            <person name="Mondo S."/>
            <person name="Nolan M."/>
            <person name="Ohm R."/>
            <person name="Pangilinan J."/>
            <person name="Park H.-J."/>
            <person name="Ramirez L."/>
            <person name="Alfaro M."/>
            <person name="Sun H."/>
            <person name="Tritt A."/>
            <person name="Yoshinaga Y."/>
            <person name="Zwiers L.-H."/>
            <person name="Turgeon B."/>
            <person name="Goodwin S."/>
            <person name="Spatafora J."/>
            <person name="Crous P."/>
            <person name="Grigoriev I."/>
        </authorList>
    </citation>
    <scope>NUCLEOTIDE SEQUENCE</scope>
    <source>
        <strain evidence="5">ATCC 74209</strain>
    </source>
</reference>
<dbReference type="Pfam" id="PF04434">
    <property type="entry name" value="SWIM"/>
    <property type="match status" value="1"/>
</dbReference>
<organism evidence="5 6">
    <name type="scientific">Delitschia confertaspora ATCC 74209</name>
    <dbReference type="NCBI Taxonomy" id="1513339"/>
    <lineage>
        <taxon>Eukaryota</taxon>
        <taxon>Fungi</taxon>
        <taxon>Dikarya</taxon>
        <taxon>Ascomycota</taxon>
        <taxon>Pezizomycotina</taxon>
        <taxon>Dothideomycetes</taxon>
        <taxon>Pleosporomycetidae</taxon>
        <taxon>Pleosporales</taxon>
        <taxon>Delitschiaceae</taxon>
        <taxon>Delitschia</taxon>
    </lineage>
</organism>
<evidence type="ECO:0000313" key="5">
    <source>
        <dbReference type="EMBL" id="KAF2203833.1"/>
    </source>
</evidence>
<sequence>METQEERLGKYAGNKRMRTSQVQRNTLATGSKKRKASAPDASHAEPAGHSTQMNISTKKSKNPAPPDSPAERKPRSKKLEHGEKRLRKFRKHAPQTYLDRYERAMSQRMFLIDRERKVVNEGEGRGEQYEEEVFDMAGTTGNVYQVTISKVPRCTCPDARKNRMLCKHIIYVLVNVLKAPQDLQYQLALLSTELSQIFAHAPSNPQSSDGSQEPGTSTAGKRKPIEGDCPICVMEFELKEEEKGEILWCKAACGNNVHKACFEQWARSKPGDVKCVFCRTPWKGDEETVKRIAKSGMKNAEGYVNVAGQLGLSGRRDTTTYSRWGGWNG</sequence>
<comment type="caution">
    <text evidence="5">The sequence shown here is derived from an EMBL/GenBank/DDBJ whole genome shotgun (WGS) entry which is preliminary data.</text>
</comment>
<feature type="region of interest" description="Disordered" evidence="2">
    <location>
        <begin position="200"/>
        <end position="222"/>
    </location>
</feature>
<accession>A0A9P4JWI4</accession>
<dbReference type="OrthoDB" id="2122982at2759"/>
<dbReference type="InterPro" id="IPR001841">
    <property type="entry name" value="Znf_RING"/>
</dbReference>
<dbReference type="PANTHER" id="PTHR21540">
    <property type="entry name" value="RING FINGER AND SWIM DOMAIN-CONTAINING PROTEIN 2"/>
    <property type="match status" value="1"/>
</dbReference>
<name>A0A9P4JWI4_9PLEO</name>
<feature type="compositionally biased region" description="Polar residues" evidence="2">
    <location>
        <begin position="203"/>
        <end position="219"/>
    </location>
</feature>
<dbReference type="PROSITE" id="PS50966">
    <property type="entry name" value="ZF_SWIM"/>
    <property type="match status" value="1"/>
</dbReference>
<dbReference type="InterPro" id="IPR013083">
    <property type="entry name" value="Znf_RING/FYVE/PHD"/>
</dbReference>
<dbReference type="SUPFAM" id="SSF57850">
    <property type="entry name" value="RING/U-box"/>
    <property type="match status" value="1"/>
</dbReference>
<feature type="compositionally biased region" description="Polar residues" evidence="2">
    <location>
        <begin position="19"/>
        <end position="29"/>
    </location>
</feature>
<gene>
    <name evidence="5" type="ORF">GQ43DRAFT_389193</name>
</gene>
<dbReference type="InterPro" id="IPR039903">
    <property type="entry name" value="Zswim2"/>
</dbReference>
<keyword evidence="1" id="KW-0479">Metal-binding</keyword>
<keyword evidence="1" id="KW-0863">Zinc-finger</keyword>